<dbReference type="SMART" id="SM00292">
    <property type="entry name" value="BRCT"/>
    <property type="match status" value="1"/>
</dbReference>
<dbReference type="Pfam" id="PF00533">
    <property type="entry name" value="BRCT"/>
    <property type="match status" value="1"/>
</dbReference>
<feature type="binding site" evidence="12">
    <location>
        <begin position="34"/>
        <end position="38"/>
    </location>
    <ligand>
        <name>NAD(+)</name>
        <dbReference type="ChEBI" id="CHEBI:57540"/>
    </ligand>
</feature>
<dbReference type="InterPro" id="IPR004150">
    <property type="entry name" value="NAD_DNA_ligase_OB"/>
</dbReference>
<dbReference type="Pfam" id="PF12826">
    <property type="entry name" value="HHH_2"/>
    <property type="match status" value="1"/>
</dbReference>
<evidence type="ECO:0000313" key="15">
    <source>
        <dbReference type="Proteomes" id="UP000004594"/>
    </source>
</evidence>
<keyword evidence="3 12" id="KW-0235">DNA replication</keyword>
<dbReference type="Proteomes" id="UP000004594">
    <property type="component" value="Unassembled WGS sequence"/>
</dbReference>
<dbReference type="InterPro" id="IPR013840">
    <property type="entry name" value="DNAligase_N"/>
</dbReference>
<feature type="binding site" evidence="12">
    <location>
        <position position="429"/>
    </location>
    <ligand>
        <name>Zn(2+)</name>
        <dbReference type="ChEBI" id="CHEBI:29105"/>
    </ligand>
</feature>
<dbReference type="SUPFAM" id="SSF52113">
    <property type="entry name" value="BRCT domain"/>
    <property type="match status" value="1"/>
</dbReference>
<keyword evidence="10 12" id="KW-0464">Manganese</keyword>
<keyword evidence="5 12" id="KW-0227">DNA damage</keyword>
<dbReference type="RefSeq" id="WP_007554367.1">
    <property type="nucleotide sequence ID" value="NZ_AENT01000012.1"/>
</dbReference>
<evidence type="ECO:0000256" key="7">
    <source>
        <dbReference type="ARBA" id="ARBA00022842"/>
    </source>
</evidence>
<dbReference type="FunFam" id="1.10.150.20:FF:000007">
    <property type="entry name" value="DNA ligase"/>
    <property type="match status" value="1"/>
</dbReference>
<dbReference type="EMBL" id="AENT01000012">
    <property type="protein sequence ID" value="EFR42960.1"/>
    <property type="molecule type" value="Genomic_DNA"/>
</dbReference>
<evidence type="ECO:0000256" key="2">
    <source>
        <dbReference type="ARBA" id="ARBA00022598"/>
    </source>
</evidence>
<keyword evidence="8 12" id="KW-0520">NAD</keyword>
<dbReference type="SMART" id="SM00278">
    <property type="entry name" value="HhH1"/>
    <property type="match status" value="3"/>
</dbReference>
<feature type="binding site" evidence="12">
    <location>
        <position position="312"/>
    </location>
    <ligand>
        <name>NAD(+)</name>
        <dbReference type="ChEBI" id="CHEBI:57540"/>
    </ligand>
</feature>
<protein>
    <recommendedName>
        <fullName evidence="12">DNA ligase</fullName>
        <ecNumber evidence="12">6.5.1.2</ecNumber>
    </recommendedName>
    <alternativeName>
        <fullName evidence="12">Polydeoxyribonucleotide synthase [NAD(+)]</fullName>
    </alternativeName>
</protein>
<evidence type="ECO:0000256" key="5">
    <source>
        <dbReference type="ARBA" id="ARBA00022763"/>
    </source>
</evidence>
<feature type="binding site" evidence="12">
    <location>
        <position position="172"/>
    </location>
    <ligand>
        <name>NAD(+)</name>
        <dbReference type="ChEBI" id="CHEBI:57540"/>
    </ligand>
</feature>
<dbReference type="PANTHER" id="PTHR23389">
    <property type="entry name" value="CHROMOSOME TRANSMISSION FIDELITY FACTOR 18"/>
    <property type="match status" value="1"/>
</dbReference>
<dbReference type="Gene3D" id="3.40.50.10190">
    <property type="entry name" value="BRCT domain"/>
    <property type="match status" value="1"/>
</dbReference>
<evidence type="ECO:0000256" key="3">
    <source>
        <dbReference type="ARBA" id="ARBA00022705"/>
    </source>
</evidence>
<sequence length="666" mass="75146">MITNEIISKVKKLREELRYHSYLYYVLDKPEISDFEFDKMYRELVDFESKYPELITPDSPTQRVGGKATGDFKKVEFKKPMLSLSNAFNGKELIEFDKGVKETLNTDNIEYITELKIDGLSMNLIYEEGKLIRGLTRGDGKVGEDVTANVKTIKSIPLYIENAPPYIEIRGEVFMPRSSFVSLNEKRDAAGIMPFANCRNAASGSIRQLDPNVTASRNLDFFAYSVGETEGIEIKNQESLLNLLKKFHFKVNPNYKKINSIEKVIEIINEWQEKRHNLGYDTDGMVVKVNDFAQQNILGATSKDPKWAIAYKYPPEEEETVVENIIVTMGRTGVLTPSADLKPVQIAGTVVKRATLHNMNFIEEKDIRIGDIVKIYKSGEIIPEISVVLKNKRTGKEKKFIMPSECPLCKHKIYRTEGEVAYRCINPDCGGVIRENLIHFASRNAMNIEGLGPAVIDGLLAYNLIENIADFYELRKDDIIQIERMGEKSAKNLLISIENSKNRGLSKFLFALGIRHLGEKGSELISEKFKDIDVLMNASVDSIKSVSGIGNITAEHIYKYFKNEKNKKIIERLKDHGILMKLNERKSEGNAFKGHNVVLTGKLSNIGRREAGEIIKALGGNLQSTVTKTTTLVIVGENAGSKLEKAREKGIKIINENDFLKIINNK</sequence>
<accession>E4L847</accession>
<dbReference type="eggNOG" id="COG0272">
    <property type="taxonomic scope" value="Bacteria"/>
</dbReference>
<keyword evidence="4 12" id="KW-0479">Metal-binding</keyword>
<comment type="catalytic activity">
    <reaction evidence="11 12">
        <text>NAD(+) + (deoxyribonucleotide)n-3'-hydroxyl + 5'-phospho-(deoxyribonucleotide)m = (deoxyribonucleotide)n+m + AMP + beta-nicotinamide D-nucleotide.</text>
        <dbReference type="EC" id="6.5.1.2"/>
    </reaction>
</comment>
<dbReference type="InterPro" id="IPR010994">
    <property type="entry name" value="RuvA_2-like"/>
</dbReference>
<dbReference type="EC" id="6.5.1.2" evidence="12"/>
<organism evidence="14 15">
    <name type="scientific">Dialister micraerophilus UPII 345-E</name>
    <dbReference type="NCBI Taxonomy" id="910314"/>
    <lineage>
        <taxon>Bacteria</taxon>
        <taxon>Bacillati</taxon>
        <taxon>Bacillota</taxon>
        <taxon>Negativicutes</taxon>
        <taxon>Veillonellales</taxon>
        <taxon>Veillonellaceae</taxon>
        <taxon>Dialister</taxon>
    </lineage>
</organism>
<dbReference type="InterPro" id="IPR004149">
    <property type="entry name" value="Znf_DNAligase_C4"/>
</dbReference>
<dbReference type="InterPro" id="IPR001679">
    <property type="entry name" value="DNA_ligase"/>
</dbReference>
<dbReference type="NCBIfam" id="NF005932">
    <property type="entry name" value="PRK07956.1"/>
    <property type="match status" value="1"/>
</dbReference>
<feature type="binding site" evidence="12">
    <location>
        <position position="406"/>
    </location>
    <ligand>
        <name>Zn(2+)</name>
        <dbReference type="ChEBI" id="CHEBI:29105"/>
    </ligand>
</feature>
<dbReference type="HAMAP" id="MF_01588">
    <property type="entry name" value="DNA_ligase_A"/>
    <property type="match status" value="1"/>
</dbReference>
<feature type="binding site" evidence="12">
    <location>
        <position position="424"/>
    </location>
    <ligand>
        <name>Zn(2+)</name>
        <dbReference type="ChEBI" id="CHEBI:29105"/>
    </ligand>
</feature>
<dbReference type="GO" id="GO:0006260">
    <property type="term" value="P:DNA replication"/>
    <property type="evidence" value="ECO:0007669"/>
    <property type="project" value="UniProtKB-KW"/>
</dbReference>
<evidence type="ECO:0000256" key="8">
    <source>
        <dbReference type="ARBA" id="ARBA00023027"/>
    </source>
</evidence>
<dbReference type="Pfam" id="PF03120">
    <property type="entry name" value="OB_DNA_ligase"/>
    <property type="match status" value="1"/>
</dbReference>
<dbReference type="PROSITE" id="PS01055">
    <property type="entry name" value="DNA_LIGASE_N1"/>
    <property type="match status" value="1"/>
</dbReference>
<evidence type="ECO:0000256" key="9">
    <source>
        <dbReference type="ARBA" id="ARBA00023204"/>
    </source>
</evidence>
<dbReference type="OrthoDB" id="9759736at2"/>
<dbReference type="NCBIfam" id="TIGR00575">
    <property type="entry name" value="dnlj"/>
    <property type="match status" value="1"/>
</dbReference>
<keyword evidence="7 12" id="KW-0460">Magnesium</keyword>
<keyword evidence="6 12" id="KW-0862">Zinc</keyword>
<dbReference type="PROSITE" id="PS50172">
    <property type="entry name" value="BRCT"/>
    <property type="match status" value="1"/>
</dbReference>
<dbReference type="SUPFAM" id="SSF47781">
    <property type="entry name" value="RuvA domain 2-like"/>
    <property type="match status" value="1"/>
</dbReference>
<keyword evidence="2 12" id="KW-0436">Ligase</keyword>
<dbReference type="GO" id="GO:0046872">
    <property type="term" value="F:metal ion binding"/>
    <property type="evidence" value="ECO:0007669"/>
    <property type="project" value="UniProtKB-KW"/>
</dbReference>
<dbReference type="CDD" id="cd17748">
    <property type="entry name" value="BRCT_DNA_ligase_like"/>
    <property type="match status" value="1"/>
</dbReference>
<dbReference type="SMART" id="SM00532">
    <property type="entry name" value="LIGANc"/>
    <property type="match status" value="1"/>
</dbReference>
<dbReference type="InterPro" id="IPR036420">
    <property type="entry name" value="BRCT_dom_sf"/>
</dbReference>
<gene>
    <name evidence="12 14" type="primary">ligA</name>
    <name evidence="14" type="ORF">HMPREF9220_1029</name>
</gene>
<evidence type="ECO:0000256" key="10">
    <source>
        <dbReference type="ARBA" id="ARBA00023211"/>
    </source>
</evidence>
<dbReference type="InterPro" id="IPR041663">
    <property type="entry name" value="DisA/LigA_HHH"/>
</dbReference>
<evidence type="ECO:0000256" key="1">
    <source>
        <dbReference type="ARBA" id="ARBA00004067"/>
    </source>
</evidence>
<dbReference type="AlphaFoldDB" id="E4L847"/>
<feature type="binding site" evidence="12">
    <location>
        <begin position="83"/>
        <end position="84"/>
    </location>
    <ligand>
        <name>NAD(+)</name>
        <dbReference type="ChEBI" id="CHEBI:57540"/>
    </ligand>
</feature>
<dbReference type="Pfam" id="PF14520">
    <property type="entry name" value="HHH_5"/>
    <property type="match status" value="1"/>
</dbReference>
<dbReference type="Pfam" id="PF03119">
    <property type="entry name" value="DNA_ligase_ZBD"/>
    <property type="match status" value="1"/>
</dbReference>
<dbReference type="Gene3D" id="2.40.50.140">
    <property type="entry name" value="Nucleic acid-binding proteins"/>
    <property type="match status" value="1"/>
</dbReference>
<feature type="binding site" evidence="12">
    <location>
        <position position="288"/>
    </location>
    <ligand>
        <name>NAD(+)</name>
        <dbReference type="ChEBI" id="CHEBI:57540"/>
    </ligand>
</feature>
<evidence type="ECO:0000256" key="4">
    <source>
        <dbReference type="ARBA" id="ARBA00022723"/>
    </source>
</evidence>
<dbReference type="PANTHER" id="PTHR23389:SF9">
    <property type="entry name" value="DNA LIGASE"/>
    <property type="match status" value="1"/>
</dbReference>
<feature type="active site" description="N6-AMP-lysine intermediate" evidence="12">
    <location>
        <position position="116"/>
    </location>
</feature>
<dbReference type="GO" id="GO:0006281">
    <property type="term" value="P:DNA repair"/>
    <property type="evidence" value="ECO:0007669"/>
    <property type="project" value="UniProtKB-KW"/>
</dbReference>
<dbReference type="CDD" id="cd00114">
    <property type="entry name" value="LIGANc"/>
    <property type="match status" value="1"/>
</dbReference>
<evidence type="ECO:0000256" key="6">
    <source>
        <dbReference type="ARBA" id="ARBA00022833"/>
    </source>
</evidence>
<dbReference type="InterPro" id="IPR003583">
    <property type="entry name" value="Hlx-hairpin-Hlx_DNA-bd_motif"/>
</dbReference>
<dbReference type="SUPFAM" id="SSF50249">
    <property type="entry name" value="Nucleic acid-binding proteins"/>
    <property type="match status" value="1"/>
</dbReference>
<dbReference type="Pfam" id="PF22745">
    <property type="entry name" value="Nlig-Ia"/>
    <property type="match status" value="1"/>
</dbReference>
<reference evidence="14 15" key="1">
    <citation type="submission" date="2010-11" db="EMBL/GenBank/DDBJ databases">
        <authorList>
            <person name="Durkin A.S."/>
            <person name="Madupu R."/>
            <person name="Torralba M."/>
            <person name="Gillis M."/>
            <person name="Methe B."/>
            <person name="Sutton G."/>
            <person name="Nelson K.E."/>
        </authorList>
    </citation>
    <scope>NUCLEOTIDE SEQUENCE [LARGE SCALE GENOMIC DNA]</scope>
    <source>
        <strain evidence="14 15">UPII 345-E</strain>
    </source>
</reference>
<comment type="cofactor">
    <cofactor evidence="12">
        <name>Mg(2+)</name>
        <dbReference type="ChEBI" id="CHEBI:18420"/>
    </cofactor>
    <cofactor evidence="12">
        <name>Mn(2+)</name>
        <dbReference type="ChEBI" id="CHEBI:29035"/>
    </cofactor>
</comment>
<proteinExistence type="inferred from homology"/>
<keyword evidence="9 12" id="KW-0234">DNA repair</keyword>
<dbReference type="InterPro" id="IPR013839">
    <property type="entry name" value="DNAligase_adenylation"/>
</dbReference>
<feature type="domain" description="BRCT" evidence="13">
    <location>
        <begin position="587"/>
        <end position="666"/>
    </location>
</feature>
<feature type="binding site" evidence="12">
    <location>
        <position position="137"/>
    </location>
    <ligand>
        <name>NAD(+)</name>
        <dbReference type="ChEBI" id="CHEBI:57540"/>
    </ligand>
</feature>
<dbReference type="Pfam" id="PF01653">
    <property type="entry name" value="DNA_ligase_aden"/>
    <property type="match status" value="1"/>
</dbReference>
<dbReference type="InterPro" id="IPR018239">
    <property type="entry name" value="DNA_ligase_AS"/>
</dbReference>
<dbReference type="FunFam" id="3.30.470.30:FF:000001">
    <property type="entry name" value="DNA ligase"/>
    <property type="match status" value="1"/>
</dbReference>
<dbReference type="InterPro" id="IPR001357">
    <property type="entry name" value="BRCT_dom"/>
</dbReference>
<evidence type="ECO:0000313" key="14">
    <source>
        <dbReference type="EMBL" id="EFR42960.1"/>
    </source>
</evidence>
<comment type="function">
    <text evidence="1 12">DNA ligase that catalyzes the formation of phosphodiester linkages between 5'-phosphoryl and 3'-hydroxyl groups in double-stranded DNA using NAD as a coenzyme and as the energy source for the reaction. It is essential for DNA replication and repair of damaged DNA.</text>
</comment>
<dbReference type="InterPro" id="IPR012340">
    <property type="entry name" value="NA-bd_OB-fold"/>
</dbReference>
<evidence type="ECO:0000256" key="11">
    <source>
        <dbReference type="ARBA" id="ARBA00034005"/>
    </source>
</evidence>
<dbReference type="GO" id="GO:0005829">
    <property type="term" value="C:cytosol"/>
    <property type="evidence" value="ECO:0007669"/>
    <property type="project" value="TreeGrafter"/>
</dbReference>
<feature type="binding site" evidence="12">
    <location>
        <position position="409"/>
    </location>
    <ligand>
        <name>Zn(2+)</name>
        <dbReference type="ChEBI" id="CHEBI:29105"/>
    </ligand>
</feature>
<comment type="similarity">
    <text evidence="12">Belongs to the NAD-dependent DNA ligase family. LigA subfamily.</text>
</comment>
<evidence type="ECO:0000259" key="13">
    <source>
        <dbReference type="PROSITE" id="PS50172"/>
    </source>
</evidence>
<comment type="caution">
    <text evidence="14">The sequence shown here is derived from an EMBL/GenBank/DDBJ whole genome shotgun (WGS) entry which is preliminary data.</text>
</comment>
<feature type="binding site" evidence="12">
    <location>
        <position position="114"/>
    </location>
    <ligand>
        <name>NAD(+)</name>
        <dbReference type="ChEBI" id="CHEBI:57540"/>
    </ligand>
</feature>
<dbReference type="GO" id="GO:0003911">
    <property type="term" value="F:DNA ligase (NAD+) activity"/>
    <property type="evidence" value="ECO:0007669"/>
    <property type="project" value="UniProtKB-UniRule"/>
</dbReference>
<dbReference type="Gene3D" id="6.20.10.30">
    <property type="match status" value="1"/>
</dbReference>
<dbReference type="Gene3D" id="1.10.287.610">
    <property type="entry name" value="Helix hairpin bin"/>
    <property type="match status" value="1"/>
</dbReference>
<name>E4L847_9FIRM</name>
<dbReference type="Gene3D" id="1.10.150.20">
    <property type="entry name" value="5' to 3' exonuclease, C-terminal subdomain"/>
    <property type="match status" value="2"/>
</dbReference>
<evidence type="ECO:0000256" key="12">
    <source>
        <dbReference type="HAMAP-Rule" id="MF_01588"/>
    </source>
</evidence>
<dbReference type="FunFam" id="1.10.287.610:FF:000002">
    <property type="entry name" value="DNA ligase"/>
    <property type="match status" value="1"/>
</dbReference>
<dbReference type="FunFam" id="1.10.150.20:FF:000006">
    <property type="entry name" value="DNA ligase"/>
    <property type="match status" value="1"/>
</dbReference>
<dbReference type="Gene3D" id="3.30.470.30">
    <property type="entry name" value="DNA ligase/mRNA capping enzyme"/>
    <property type="match status" value="1"/>
</dbReference>
<dbReference type="GO" id="GO:0003677">
    <property type="term" value="F:DNA binding"/>
    <property type="evidence" value="ECO:0007669"/>
    <property type="project" value="InterPro"/>
</dbReference>
<dbReference type="PIRSF" id="PIRSF001604">
    <property type="entry name" value="LigA"/>
    <property type="match status" value="1"/>
</dbReference>
<dbReference type="SUPFAM" id="SSF56091">
    <property type="entry name" value="DNA ligase/mRNA capping enzyme, catalytic domain"/>
    <property type="match status" value="1"/>
</dbReference>